<dbReference type="RefSeq" id="WP_190350557.1">
    <property type="nucleotide sequence ID" value="NZ_JACJPY010000021.1"/>
</dbReference>
<evidence type="ECO:0000313" key="2">
    <source>
        <dbReference type="Proteomes" id="UP000631421"/>
    </source>
</evidence>
<comment type="caution">
    <text evidence="1">The sequence shown here is derived from an EMBL/GenBank/DDBJ whole genome shotgun (WGS) entry which is preliminary data.</text>
</comment>
<dbReference type="Pfam" id="PF10216">
    <property type="entry name" value="ChpXY"/>
    <property type="match status" value="1"/>
</dbReference>
<keyword evidence="2" id="KW-1185">Reference proteome</keyword>
<name>A0A926US11_9CYAN</name>
<dbReference type="InterPro" id="IPR010220">
    <property type="entry name" value="CO2_hydration"/>
</dbReference>
<reference evidence="1" key="2">
    <citation type="submission" date="2020-08" db="EMBL/GenBank/DDBJ databases">
        <authorList>
            <person name="Chen M."/>
            <person name="Teng W."/>
            <person name="Zhao L."/>
            <person name="Hu C."/>
            <person name="Zhou Y."/>
            <person name="Han B."/>
            <person name="Song L."/>
            <person name="Shu W."/>
        </authorList>
    </citation>
    <scope>NUCLEOTIDE SEQUENCE</scope>
    <source>
        <strain evidence="1">FACHB-1277</strain>
    </source>
</reference>
<dbReference type="NCBIfam" id="TIGR01964">
    <property type="entry name" value="chpXY"/>
    <property type="match status" value="1"/>
</dbReference>
<evidence type="ECO:0000313" key="1">
    <source>
        <dbReference type="EMBL" id="MBD2150189.1"/>
    </source>
</evidence>
<proteinExistence type="predicted"/>
<sequence length="380" mass="42987">MDKLATSRASTPILEPALADIKQRLEAGGALLPDSQQNLLEVVGILKSYGVVLGEYHRNLTYISEYQFLEILPFFKFFNGEFSLGKLGKHLWHDRINFEFAEYCMKAMLWHGGGGLDAYLDTDEFQQNAQAAIAAQIKGNPILRLLHRLFPDFLVEQVRLMTYYSALGYFWSFMSPLFLQLSDRYDRGEITSIPEVVQHVQDGLVAAAAVPYTYKVAIAGQNYEIVPSSANLSFLMDTAVPYVEAVFFRSFPFRGTVSYNAQAHQISTEIAQFNYGVLYADPLPVGGAGIPPTLLMQDMRHFIPDYLQDFYRQSSRGDEDILVKICLSFQRSMFCVTTAALRGLAPHPLTTNDPQEKQLNDQFLAPWLDRLSRSQIFTLQ</sequence>
<dbReference type="Proteomes" id="UP000631421">
    <property type="component" value="Unassembled WGS sequence"/>
</dbReference>
<reference evidence="1" key="1">
    <citation type="journal article" date="2015" name="ISME J.">
        <title>Draft Genome Sequence of Streptomyces incarnatus NRRL8089, which Produces the Nucleoside Antibiotic Sinefungin.</title>
        <authorList>
            <person name="Oshima K."/>
            <person name="Hattori M."/>
            <person name="Shimizu H."/>
            <person name="Fukuda K."/>
            <person name="Nemoto M."/>
            <person name="Inagaki K."/>
            <person name="Tamura T."/>
        </authorList>
    </citation>
    <scope>NUCLEOTIDE SEQUENCE</scope>
    <source>
        <strain evidence="1">FACHB-1277</strain>
    </source>
</reference>
<gene>
    <name evidence="1" type="ORF">H6F44_08670</name>
</gene>
<organism evidence="1 2">
    <name type="scientific">Pseudanabaena cinerea FACHB-1277</name>
    <dbReference type="NCBI Taxonomy" id="2949581"/>
    <lineage>
        <taxon>Bacteria</taxon>
        <taxon>Bacillati</taxon>
        <taxon>Cyanobacteriota</taxon>
        <taxon>Cyanophyceae</taxon>
        <taxon>Pseudanabaenales</taxon>
        <taxon>Pseudanabaenaceae</taxon>
        <taxon>Pseudanabaena</taxon>
        <taxon>Pseudanabaena cinerea</taxon>
    </lineage>
</organism>
<accession>A0A926US11</accession>
<dbReference type="EMBL" id="JACJPY010000021">
    <property type="protein sequence ID" value="MBD2150189.1"/>
    <property type="molecule type" value="Genomic_DNA"/>
</dbReference>
<protein>
    <submittedName>
        <fullName evidence="1">CO2 hydration protein</fullName>
    </submittedName>
</protein>
<dbReference type="AlphaFoldDB" id="A0A926US11"/>